<dbReference type="InterPro" id="IPR051327">
    <property type="entry name" value="MATE_MepA_subfamily"/>
</dbReference>
<dbReference type="Proteomes" id="UP000184105">
    <property type="component" value="Unassembled WGS sequence"/>
</dbReference>
<gene>
    <name evidence="7" type="ORF">SAMN05444364_1357</name>
</gene>
<evidence type="ECO:0000256" key="6">
    <source>
        <dbReference type="SAM" id="Phobius"/>
    </source>
</evidence>
<keyword evidence="8" id="KW-1185">Reference proteome</keyword>
<dbReference type="Pfam" id="PF01554">
    <property type="entry name" value="MatE"/>
    <property type="match status" value="1"/>
</dbReference>
<name>A0AAX2F6F8_9BACT</name>
<dbReference type="GO" id="GO:0005886">
    <property type="term" value="C:plasma membrane"/>
    <property type="evidence" value="ECO:0007669"/>
    <property type="project" value="UniProtKB-SubCell"/>
</dbReference>
<dbReference type="GO" id="GO:0042910">
    <property type="term" value="F:xenobiotic transmembrane transporter activity"/>
    <property type="evidence" value="ECO:0007669"/>
    <property type="project" value="InterPro"/>
</dbReference>
<evidence type="ECO:0000313" key="8">
    <source>
        <dbReference type="Proteomes" id="UP000184105"/>
    </source>
</evidence>
<evidence type="ECO:0000256" key="2">
    <source>
        <dbReference type="ARBA" id="ARBA00022475"/>
    </source>
</evidence>
<dbReference type="AlphaFoldDB" id="A0AAX2F6F8"/>
<comment type="caution">
    <text evidence="7">The sequence shown here is derived from an EMBL/GenBank/DDBJ whole genome shotgun (WGS) entry which is preliminary data.</text>
</comment>
<evidence type="ECO:0000256" key="1">
    <source>
        <dbReference type="ARBA" id="ARBA00004651"/>
    </source>
</evidence>
<organism evidence="7 8">
    <name type="scientific">Prevotella scopos JCM 17725</name>
    <dbReference type="NCBI Taxonomy" id="1236518"/>
    <lineage>
        <taxon>Bacteria</taxon>
        <taxon>Pseudomonadati</taxon>
        <taxon>Bacteroidota</taxon>
        <taxon>Bacteroidia</taxon>
        <taxon>Bacteroidales</taxon>
        <taxon>Prevotellaceae</taxon>
        <taxon>Prevotella</taxon>
    </lineage>
</organism>
<comment type="subcellular location">
    <subcellularLocation>
        <location evidence="1">Cell membrane</location>
        <topology evidence="1">Multi-pass membrane protein</topology>
    </subcellularLocation>
</comment>
<keyword evidence="4 6" id="KW-1133">Transmembrane helix</keyword>
<proteinExistence type="predicted"/>
<feature type="transmembrane region" description="Helical" evidence="6">
    <location>
        <begin position="38"/>
        <end position="57"/>
    </location>
</feature>
<evidence type="ECO:0000256" key="3">
    <source>
        <dbReference type="ARBA" id="ARBA00022692"/>
    </source>
</evidence>
<evidence type="ECO:0000313" key="7">
    <source>
        <dbReference type="EMBL" id="SHG09306.1"/>
    </source>
</evidence>
<dbReference type="PANTHER" id="PTHR43823:SF3">
    <property type="entry name" value="MULTIDRUG EXPORT PROTEIN MEPA"/>
    <property type="match status" value="1"/>
</dbReference>
<evidence type="ECO:0000256" key="4">
    <source>
        <dbReference type="ARBA" id="ARBA00022989"/>
    </source>
</evidence>
<dbReference type="EMBL" id="FQWA01000035">
    <property type="protein sequence ID" value="SHG09306.1"/>
    <property type="molecule type" value="Genomic_DNA"/>
</dbReference>
<dbReference type="InterPro" id="IPR002528">
    <property type="entry name" value="MATE_fam"/>
</dbReference>
<reference evidence="7 8" key="1">
    <citation type="submission" date="2016-11" db="EMBL/GenBank/DDBJ databases">
        <authorList>
            <person name="Varghese N."/>
            <person name="Submissions S."/>
        </authorList>
    </citation>
    <scope>NUCLEOTIDE SEQUENCE [LARGE SCALE GENOMIC DNA]</scope>
    <source>
        <strain evidence="7 8">DSM 22613</strain>
    </source>
</reference>
<keyword evidence="5 6" id="KW-0472">Membrane</keyword>
<accession>A0AAX2F6F8</accession>
<sequence>MFFIQAFSFFFGNGSGNYISRQLGTQNTKDAEVMASTGLFYTLVFSLIVMLLGWFFLEPISILLGSTPTILPYTRQYLGISLLGTPFIMGTFCINNQMRFHDSIITF</sequence>
<keyword evidence="2" id="KW-1003">Cell membrane</keyword>
<protein>
    <submittedName>
        <fullName evidence="7">MatE protein</fullName>
    </submittedName>
</protein>
<dbReference type="PANTHER" id="PTHR43823">
    <property type="entry name" value="SPORULATION PROTEIN YKVU"/>
    <property type="match status" value="1"/>
</dbReference>
<evidence type="ECO:0000256" key="5">
    <source>
        <dbReference type="ARBA" id="ARBA00023136"/>
    </source>
</evidence>
<keyword evidence="3 6" id="KW-0812">Transmembrane</keyword>
<feature type="transmembrane region" description="Helical" evidence="6">
    <location>
        <begin position="77"/>
        <end position="94"/>
    </location>
</feature>
<dbReference type="GO" id="GO:0015297">
    <property type="term" value="F:antiporter activity"/>
    <property type="evidence" value="ECO:0007669"/>
    <property type="project" value="InterPro"/>
</dbReference>